<keyword evidence="2" id="KW-1185">Reference proteome</keyword>
<gene>
    <name evidence="1" type="ORF">K488DRAFT_74348</name>
</gene>
<proteinExistence type="predicted"/>
<organism evidence="1 2">
    <name type="scientific">Vararia minispora EC-137</name>
    <dbReference type="NCBI Taxonomy" id="1314806"/>
    <lineage>
        <taxon>Eukaryota</taxon>
        <taxon>Fungi</taxon>
        <taxon>Dikarya</taxon>
        <taxon>Basidiomycota</taxon>
        <taxon>Agaricomycotina</taxon>
        <taxon>Agaricomycetes</taxon>
        <taxon>Russulales</taxon>
        <taxon>Lachnocladiaceae</taxon>
        <taxon>Vararia</taxon>
    </lineage>
</organism>
<accession>A0ACB8Q7M5</accession>
<reference evidence="1" key="2">
    <citation type="journal article" date="2022" name="New Phytol.">
        <title>Evolutionary transition to the ectomycorrhizal habit in the genomes of a hyperdiverse lineage of mushroom-forming fungi.</title>
        <authorList>
            <person name="Looney B."/>
            <person name="Miyauchi S."/>
            <person name="Morin E."/>
            <person name="Drula E."/>
            <person name="Courty P.E."/>
            <person name="Kohler A."/>
            <person name="Kuo A."/>
            <person name="LaButti K."/>
            <person name="Pangilinan J."/>
            <person name="Lipzen A."/>
            <person name="Riley R."/>
            <person name="Andreopoulos W."/>
            <person name="He G."/>
            <person name="Johnson J."/>
            <person name="Nolan M."/>
            <person name="Tritt A."/>
            <person name="Barry K.W."/>
            <person name="Grigoriev I.V."/>
            <person name="Nagy L.G."/>
            <person name="Hibbett D."/>
            <person name="Henrissat B."/>
            <person name="Matheny P.B."/>
            <person name="Labbe J."/>
            <person name="Martin F.M."/>
        </authorList>
    </citation>
    <scope>NUCLEOTIDE SEQUENCE</scope>
    <source>
        <strain evidence="1">EC-137</strain>
    </source>
</reference>
<dbReference type="Proteomes" id="UP000814128">
    <property type="component" value="Unassembled WGS sequence"/>
</dbReference>
<protein>
    <submittedName>
        <fullName evidence="1">Uncharacterized protein</fullName>
    </submittedName>
</protein>
<sequence length="575" mass="63600">MSVIGCVPFFLGGICVRITPHDPVYPSHPSYQSPAYGIGAVNEFGTHRTTIQNLFDELLAMVFMHLSESSSDTSWINVIRVCRRWRRIALGISSFAARHVLDIPKIGAIEMALKYSRSKPKWLHTRGQWSYPRDDVTGASVLRLITPYLRNVQSIDIALPHSLDVSGIDLLGRLSSCRLDALESLSLSFPSYQYTIPHFGAGSEDPSTPSLCISAPSLRNIRYSKIHMPWNSHSLTHLELIGSSELVMPHPMSLNGLIITLASSPQLESLVLSGWSFSTPAAGVGTPNIAVHPTASLPCLNSLALTRLGIDAIVFLLHNLDFPSTVRASLFAIPLDSMDSVRAVAGMNKLVHKIKSKLTLSSATTLYIEDRSVERKFLEHFTVILADERSGIDSHQDSALLSITVRTLVGFGTWLFKTDLVESLIQEAVIKHVAVAARGDASSFDYYDSRNRERWQSVLAVVPEDTETLEICGDSKPYVLGGLLSAMNPWVLIGLKTIIFDELPLPRSGGLRGPLSVLPELESMLALRKRYGCEVWNVEIQRVSLWGRIYEGRLAWLDDGDEMRLKLLDYVASLV</sequence>
<evidence type="ECO:0000313" key="1">
    <source>
        <dbReference type="EMBL" id="KAI0027692.1"/>
    </source>
</evidence>
<name>A0ACB8Q7M5_9AGAM</name>
<dbReference type="EMBL" id="MU273856">
    <property type="protein sequence ID" value="KAI0027692.1"/>
    <property type="molecule type" value="Genomic_DNA"/>
</dbReference>
<comment type="caution">
    <text evidence="1">The sequence shown here is derived from an EMBL/GenBank/DDBJ whole genome shotgun (WGS) entry which is preliminary data.</text>
</comment>
<evidence type="ECO:0000313" key="2">
    <source>
        <dbReference type="Proteomes" id="UP000814128"/>
    </source>
</evidence>
<reference evidence="1" key="1">
    <citation type="submission" date="2021-02" db="EMBL/GenBank/DDBJ databases">
        <authorList>
            <consortium name="DOE Joint Genome Institute"/>
            <person name="Ahrendt S."/>
            <person name="Looney B.P."/>
            <person name="Miyauchi S."/>
            <person name="Morin E."/>
            <person name="Drula E."/>
            <person name="Courty P.E."/>
            <person name="Chicoki N."/>
            <person name="Fauchery L."/>
            <person name="Kohler A."/>
            <person name="Kuo A."/>
            <person name="Labutti K."/>
            <person name="Pangilinan J."/>
            <person name="Lipzen A."/>
            <person name="Riley R."/>
            <person name="Andreopoulos W."/>
            <person name="He G."/>
            <person name="Johnson J."/>
            <person name="Barry K.W."/>
            <person name="Grigoriev I.V."/>
            <person name="Nagy L."/>
            <person name="Hibbett D."/>
            <person name="Henrissat B."/>
            <person name="Matheny P.B."/>
            <person name="Labbe J."/>
            <person name="Martin F."/>
        </authorList>
    </citation>
    <scope>NUCLEOTIDE SEQUENCE</scope>
    <source>
        <strain evidence="1">EC-137</strain>
    </source>
</reference>